<feature type="domain" description="GH16" evidence="1">
    <location>
        <begin position="1"/>
        <end position="196"/>
    </location>
</feature>
<accession>S7RJ73</accession>
<dbReference type="PROSITE" id="PS51762">
    <property type="entry name" value="GH16_2"/>
    <property type="match status" value="1"/>
</dbReference>
<dbReference type="AlphaFoldDB" id="S7RJ73"/>
<dbReference type="KEGG" id="gtr:GLOTRDRAFT_46380"/>
<dbReference type="SUPFAM" id="SSF49899">
    <property type="entry name" value="Concanavalin A-like lectins/glucanases"/>
    <property type="match status" value="1"/>
</dbReference>
<evidence type="ECO:0000259" key="1">
    <source>
        <dbReference type="PROSITE" id="PS51762"/>
    </source>
</evidence>
<organism evidence="2 3">
    <name type="scientific">Gloeophyllum trabeum (strain ATCC 11539 / FP-39264 / Madison 617)</name>
    <name type="common">Brown rot fungus</name>
    <dbReference type="NCBI Taxonomy" id="670483"/>
    <lineage>
        <taxon>Eukaryota</taxon>
        <taxon>Fungi</taxon>
        <taxon>Dikarya</taxon>
        <taxon>Basidiomycota</taxon>
        <taxon>Agaricomycotina</taxon>
        <taxon>Agaricomycetes</taxon>
        <taxon>Gloeophyllales</taxon>
        <taxon>Gloeophyllaceae</taxon>
        <taxon>Gloeophyllum</taxon>
    </lineage>
</organism>
<dbReference type="InterPro" id="IPR000757">
    <property type="entry name" value="Beta-glucanase-like"/>
</dbReference>
<dbReference type="RefSeq" id="XP_007868667.1">
    <property type="nucleotide sequence ID" value="XM_007870476.1"/>
</dbReference>
<sequence length="196" mass="21235">VTIPTSSFDNTANLEKYWNYNYPWGDTHNGAARMVATADHVSASVGVLTLTAQPYSGDSKSGIKYHSGTIYAKEQVNVDGSSAVGYQVEGEFVSPTAKGTWPAFWLNAASGWPPESDIAEWKGNAKLWFNTFDTSRQVASKIVDWPTDGNYHAAKAVLRTIPGNSKDLGISYYLDNKLQATHTAAGKGYESVSSLD</sequence>
<evidence type="ECO:0000313" key="3">
    <source>
        <dbReference type="Proteomes" id="UP000030669"/>
    </source>
</evidence>
<dbReference type="EMBL" id="KB469307">
    <property type="protein sequence ID" value="EPQ52674.1"/>
    <property type="molecule type" value="Genomic_DNA"/>
</dbReference>
<dbReference type="GO" id="GO:0005975">
    <property type="term" value="P:carbohydrate metabolic process"/>
    <property type="evidence" value="ECO:0007669"/>
    <property type="project" value="InterPro"/>
</dbReference>
<proteinExistence type="predicted"/>
<dbReference type="GO" id="GO:0004553">
    <property type="term" value="F:hydrolase activity, hydrolyzing O-glycosyl compounds"/>
    <property type="evidence" value="ECO:0007669"/>
    <property type="project" value="InterPro"/>
</dbReference>
<dbReference type="OMA" id="NGGIEYP"/>
<reference evidence="2 3" key="1">
    <citation type="journal article" date="2012" name="Science">
        <title>The Paleozoic origin of enzymatic lignin decomposition reconstructed from 31 fungal genomes.</title>
        <authorList>
            <person name="Floudas D."/>
            <person name="Binder M."/>
            <person name="Riley R."/>
            <person name="Barry K."/>
            <person name="Blanchette R.A."/>
            <person name="Henrissat B."/>
            <person name="Martinez A.T."/>
            <person name="Otillar R."/>
            <person name="Spatafora J.W."/>
            <person name="Yadav J.S."/>
            <person name="Aerts A."/>
            <person name="Benoit I."/>
            <person name="Boyd A."/>
            <person name="Carlson A."/>
            <person name="Copeland A."/>
            <person name="Coutinho P.M."/>
            <person name="de Vries R.P."/>
            <person name="Ferreira P."/>
            <person name="Findley K."/>
            <person name="Foster B."/>
            <person name="Gaskell J."/>
            <person name="Glotzer D."/>
            <person name="Gorecki P."/>
            <person name="Heitman J."/>
            <person name="Hesse C."/>
            <person name="Hori C."/>
            <person name="Igarashi K."/>
            <person name="Jurgens J.A."/>
            <person name="Kallen N."/>
            <person name="Kersten P."/>
            <person name="Kohler A."/>
            <person name="Kuees U."/>
            <person name="Kumar T.K.A."/>
            <person name="Kuo A."/>
            <person name="LaButti K."/>
            <person name="Larrondo L.F."/>
            <person name="Lindquist E."/>
            <person name="Ling A."/>
            <person name="Lombard V."/>
            <person name="Lucas S."/>
            <person name="Lundell T."/>
            <person name="Martin R."/>
            <person name="McLaughlin D.J."/>
            <person name="Morgenstern I."/>
            <person name="Morin E."/>
            <person name="Murat C."/>
            <person name="Nagy L.G."/>
            <person name="Nolan M."/>
            <person name="Ohm R.A."/>
            <person name="Patyshakuliyeva A."/>
            <person name="Rokas A."/>
            <person name="Ruiz-Duenas F.J."/>
            <person name="Sabat G."/>
            <person name="Salamov A."/>
            <person name="Samejima M."/>
            <person name="Schmutz J."/>
            <person name="Slot J.C."/>
            <person name="St John F."/>
            <person name="Stenlid J."/>
            <person name="Sun H."/>
            <person name="Sun S."/>
            <person name="Syed K."/>
            <person name="Tsang A."/>
            <person name="Wiebenga A."/>
            <person name="Young D."/>
            <person name="Pisabarro A."/>
            <person name="Eastwood D.C."/>
            <person name="Martin F."/>
            <person name="Cullen D."/>
            <person name="Grigoriev I.V."/>
            <person name="Hibbett D.S."/>
        </authorList>
    </citation>
    <scope>NUCLEOTIDE SEQUENCE [LARGE SCALE GENOMIC DNA]</scope>
    <source>
        <strain evidence="2 3">ATCC 11539</strain>
    </source>
</reference>
<dbReference type="eggNOG" id="ENOG502S39Z">
    <property type="taxonomic scope" value="Eukaryota"/>
</dbReference>
<name>S7RJ73_GLOTA</name>
<protein>
    <recommendedName>
        <fullName evidence="1">GH16 domain-containing protein</fullName>
    </recommendedName>
</protein>
<gene>
    <name evidence="2" type="ORF">GLOTRDRAFT_46380</name>
</gene>
<dbReference type="Gene3D" id="2.60.120.200">
    <property type="match status" value="1"/>
</dbReference>
<dbReference type="OrthoDB" id="4524534at2759"/>
<dbReference type="HOGENOM" id="CLU_077989_1_0_1"/>
<feature type="non-terminal residue" evidence="2">
    <location>
        <position position="1"/>
    </location>
</feature>
<dbReference type="Proteomes" id="UP000030669">
    <property type="component" value="Unassembled WGS sequence"/>
</dbReference>
<dbReference type="InterPro" id="IPR013320">
    <property type="entry name" value="ConA-like_dom_sf"/>
</dbReference>
<keyword evidence="3" id="KW-1185">Reference proteome</keyword>
<evidence type="ECO:0000313" key="2">
    <source>
        <dbReference type="EMBL" id="EPQ52674.1"/>
    </source>
</evidence>
<dbReference type="STRING" id="670483.S7RJ73"/>
<dbReference type="GeneID" id="19306428"/>